<dbReference type="PANTHER" id="PTHR44145:SF3">
    <property type="entry name" value="DNAJ HOMOLOG SUBFAMILY A MEMBER 3, MITOCHONDRIAL"/>
    <property type="match status" value="1"/>
</dbReference>
<dbReference type="Proteomes" id="UP000241818">
    <property type="component" value="Unassembled WGS sequence"/>
</dbReference>
<dbReference type="PROSITE" id="PS50076">
    <property type="entry name" value="DNAJ_2"/>
    <property type="match status" value="1"/>
</dbReference>
<dbReference type="InterPro" id="IPR001623">
    <property type="entry name" value="DnaJ_domain"/>
</dbReference>
<keyword evidence="3" id="KW-0472">Membrane</keyword>
<feature type="compositionally biased region" description="Low complexity" evidence="2">
    <location>
        <begin position="100"/>
        <end position="123"/>
    </location>
</feature>
<feature type="domain" description="J" evidence="4">
    <location>
        <begin position="31"/>
        <end position="96"/>
    </location>
</feature>
<dbReference type="AlphaFoldDB" id="A0A2T3BCJ6"/>
<keyword evidence="3" id="KW-0812">Transmembrane</keyword>
<feature type="transmembrane region" description="Helical" evidence="3">
    <location>
        <begin position="225"/>
        <end position="246"/>
    </location>
</feature>
<evidence type="ECO:0000256" key="3">
    <source>
        <dbReference type="SAM" id="Phobius"/>
    </source>
</evidence>
<accession>A0A2T3BCJ6</accession>
<sequence length="265" mass="29793">MPLRSYFIPVAPRWQRVFFHVSTIRRQGGPNHYETLQLPTDASLEDVKKSFYTLSKTHHPDRNPDDPKASERFIKISEAYAVLSDGPKRQAYDREHLRTPSYAPARPGSYSSSGPAGGRPASGLSRRRSQFRGPPPSFYASGGWGAQSAKRSAAQEQTTYDHSQGGPTYKEGGMGPGQRAWGHGSNDVPHFDRDQHFRTQENQQKRRSKKVNEDFLSRGDTRSALANFIFVGSIISIGLFVPSYLFEKFGRGVDGVDKMRRSERK</sequence>
<dbReference type="Pfam" id="PF00226">
    <property type="entry name" value="DnaJ"/>
    <property type="match status" value="1"/>
</dbReference>
<dbReference type="Gene3D" id="1.10.287.110">
    <property type="entry name" value="DnaJ domain"/>
    <property type="match status" value="1"/>
</dbReference>
<keyword evidence="6" id="KW-1185">Reference proteome</keyword>
<evidence type="ECO:0000313" key="5">
    <source>
        <dbReference type="EMBL" id="PSS27129.1"/>
    </source>
</evidence>
<dbReference type="SUPFAM" id="SSF46565">
    <property type="entry name" value="Chaperone J-domain"/>
    <property type="match status" value="1"/>
</dbReference>
<keyword evidence="1" id="KW-0143">Chaperone</keyword>
<evidence type="ECO:0000256" key="2">
    <source>
        <dbReference type="SAM" id="MobiDB-lite"/>
    </source>
</evidence>
<dbReference type="InterPro" id="IPR051938">
    <property type="entry name" value="Apopto_cytoskel_mod"/>
</dbReference>
<dbReference type="InterPro" id="IPR036869">
    <property type="entry name" value="J_dom_sf"/>
</dbReference>
<feature type="compositionally biased region" description="Polar residues" evidence="2">
    <location>
        <begin position="154"/>
        <end position="166"/>
    </location>
</feature>
<dbReference type="PROSITE" id="PS00636">
    <property type="entry name" value="DNAJ_1"/>
    <property type="match status" value="1"/>
</dbReference>
<dbReference type="RefSeq" id="XP_024724654.1">
    <property type="nucleotide sequence ID" value="XM_024862877.1"/>
</dbReference>
<dbReference type="STRING" id="857342.A0A2T3BCJ6"/>
<evidence type="ECO:0000256" key="1">
    <source>
        <dbReference type="ARBA" id="ARBA00023186"/>
    </source>
</evidence>
<reference evidence="5 6" key="1">
    <citation type="journal article" date="2018" name="New Phytol.">
        <title>Comparative genomics and transcriptomics depict ericoid mycorrhizal fungi as versatile saprotrophs and plant mutualists.</title>
        <authorList>
            <person name="Martino E."/>
            <person name="Morin E."/>
            <person name="Grelet G.A."/>
            <person name="Kuo A."/>
            <person name="Kohler A."/>
            <person name="Daghino S."/>
            <person name="Barry K.W."/>
            <person name="Cichocki N."/>
            <person name="Clum A."/>
            <person name="Dockter R.B."/>
            <person name="Hainaut M."/>
            <person name="Kuo R.C."/>
            <person name="LaButti K."/>
            <person name="Lindahl B.D."/>
            <person name="Lindquist E.A."/>
            <person name="Lipzen A."/>
            <person name="Khouja H.R."/>
            <person name="Magnuson J."/>
            <person name="Murat C."/>
            <person name="Ohm R.A."/>
            <person name="Singer S.W."/>
            <person name="Spatafora J.W."/>
            <person name="Wang M."/>
            <person name="Veneault-Fourrey C."/>
            <person name="Henrissat B."/>
            <person name="Grigoriev I.V."/>
            <person name="Martin F.M."/>
            <person name="Perotto S."/>
        </authorList>
    </citation>
    <scope>NUCLEOTIDE SEQUENCE [LARGE SCALE GENOMIC DNA]</scope>
    <source>
        <strain evidence="5 6">ATCC 22711</strain>
    </source>
</reference>
<feature type="region of interest" description="Disordered" evidence="2">
    <location>
        <begin position="96"/>
        <end position="192"/>
    </location>
</feature>
<dbReference type="CDD" id="cd06257">
    <property type="entry name" value="DnaJ"/>
    <property type="match status" value="1"/>
</dbReference>
<dbReference type="OrthoDB" id="10250354at2759"/>
<evidence type="ECO:0000313" key="6">
    <source>
        <dbReference type="Proteomes" id="UP000241818"/>
    </source>
</evidence>
<dbReference type="InParanoid" id="A0A2T3BCJ6"/>
<proteinExistence type="predicted"/>
<evidence type="ECO:0000259" key="4">
    <source>
        <dbReference type="PROSITE" id="PS50076"/>
    </source>
</evidence>
<organism evidence="5 6">
    <name type="scientific">Amorphotheca resinae ATCC 22711</name>
    <dbReference type="NCBI Taxonomy" id="857342"/>
    <lineage>
        <taxon>Eukaryota</taxon>
        <taxon>Fungi</taxon>
        <taxon>Dikarya</taxon>
        <taxon>Ascomycota</taxon>
        <taxon>Pezizomycotina</taxon>
        <taxon>Leotiomycetes</taxon>
        <taxon>Helotiales</taxon>
        <taxon>Amorphothecaceae</taxon>
        <taxon>Amorphotheca</taxon>
    </lineage>
</organism>
<name>A0A2T3BCJ6_AMORE</name>
<protein>
    <recommendedName>
        <fullName evidence="4">J domain-containing protein</fullName>
    </recommendedName>
</protein>
<dbReference type="InterPro" id="IPR018253">
    <property type="entry name" value="DnaJ_domain_CS"/>
</dbReference>
<dbReference type="GeneID" id="36570958"/>
<dbReference type="PRINTS" id="PR00625">
    <property type="entry name" value="JDOMAIN"/>
</dbReference>
<dbReference type="SMART" id="SM00271">
    <property type="entry name" value="DnaJ"/>
    <property type="match status" value="1"/>
</dbReference>
<keyword evidence="3" id="KW-1133">Transmembrane helix</keyword>
<gene>
    <name evidence="5" type="ORF">M430DRAFT_14425</name>
</gene>
<dbReference type="EMBL" id="KZ679006">
    <property type="protein sequence ID" value="PSS27129.1"/>
    <property type="molecule type" value="Genomic_DNA"/>
</dbReference>
<dbReference type="PANTHER" id="PTHR44145">
    <property type="entry name" value="DNAJ HOMOLOG SUBFAMILY A MEMBER 3, MITOCHONDRIAL"/>
    <property type="match status" value="1"/>
</dbReference>